<accession>A0A840F3S8</accession>
<dbReference type="InterPro" id="IPR035931">
    <property type="entry name" value="YlxR-like_sf"/>
</dbReference>
<dbReference type="InterPro" id="IPR007393">
    <property type="entry name" value="YlxR_dom"/>
</dbReference>
<dbReference type="Gene3D" id="3.30.1230.10">
    <property type="entry name" value="YlxR-like"/>
    <property type="match status" value="1"/>
</dbReference>
<dbReference type="SUPFAM" id="SSF64376">
    <property type="entry name" value="YlxR-like"/>
    <property type="match status" value="1"/>
</dbReference>
<sequence>MDADRRLPGRGAWLHPDSDCVSAAVRRRAFGSALRDRGLTVAPDDLTDLIGEITPDDPVGDQDR</sequence>
<name>A0A840F3S8_9ACTN</name>
<keyword evidence="3" id="KW-1185">Reference proteome</keyword>
<evidence type="ECO:0000313" key="2">
    <source>
        <dbReference type="EMBL" id="MBB4136099.1"/>
    </source>
</evidence>
<proteinExistence type="predicted"/>
<evidence type="ECO:0000313" key="3">
    <source>
        <dbReference type="Proteomes" id="UP000551501"/>
    </source>
</evidence>
<reference evidence="2 3" key="1">
    <citation type="submission" date="2020-08" db="EMBL/GenBank/DDBJ databases">
        <title>Sequencing the genomes of 1000 actinobacteria strains.</title>
        <authorList>
            <person name="Klenk H.-P."/>
        </authorList>
    </citation>
    <scope>NUCLEOTIDE SEQUENCE [LARGE SCALE GENOMIC DNA]</scope>
    <source>
        <strain evidence="2 3">DSM 45298</strain>
    </source>
</reference>
<comment type="caution">
    <text evidence="2">The sequence shown here is derived from an EMBL/GenBank/DDBJ whole genome shotgun (WGS) entry which is preliminary data.</text>
</comment>
<feature type="domain" description="YlxR" evidence="1">
    <location>
        <begin position="2"/>
        <end position="36"/>
    </location>
</feature>
<dbReference type="EMBL" id="JACIFP010000001">
    <property type="protein sequence ID" value="MBB4136099.1"/>
    <property type="molecule type" value="Genomic_DNA"/>
</dbReference>
<organism evidence="2 3">
    <name type="scientific">Gordonia humi</name>
    <dbReference type="NCBI Taxonomy" id="686429"/>
    <lineage>
        <taxon>Bacteria</taxon>
        <taxon>Bacillati</taxon>
        <taxon>Actinomycetota</taxon>
        <taxon>Actinomycetes</taxon>
        <taxon>Mycobacteriales</taxon>
        <taxon>Gordoniaceae</taxon>
        <taxon>Gordonia</taxon>
    </lineage>
</organism>
<dbReference type="Proteomes" id="UP000551501">
    <property type="component" value="Unassembled WGS sequence"/>
</dbReference>
<dbReference type="AlphaFoldDB" id="A0A840F3S8"/>
<gene>
    <name evidence="2" type="ORF">BKA16_002651</name>
</gene>
<evidence type="ECO:0000259" key="1">
    <source>
        <dbReference type="Pfam" id="PF04296"/>
    </source>
</evidence>
<protein>
    <submittedName>
        <fullName evidence="2">Putative RNA-binding protein YlxR (DUF448 family)</fullName>
    </submittedName>
</protein>
<dbReference type="Pfam" id="PF04296">
    <property type="entry name" value="YlxR"/>
    <property type="match status" value="1"/>
</dbReference>